<accession>A0ACD3A6N7</accession>
<evidence type="ECO:0000313" key="1">
    <source>
        <dbReference type="EMBL" id="TFK60487.1"/>
    </source>
</evidence>
<evidence type="ECO:0000313" key="2">
    <source>
        <dbReference type="Proteomes" id="UP000308600"/>
    </source>
</evidence>
<keyword evidence="2" id="KW-1185">Reference proteome</keyword>
<dbReference type="EMBL" id="ML208769">
    <property type="protein sequence ID" value="TFK60487.1"/>
    <property type="molecule type" value="Genomic_DNA"/>
</dbReference>
<proteinExistence type="predicted"/>
<sequence length="904" mass="103683">MGFDTDVCSGCTGPSAIYRCKECEGGELLCQACIVSTHKRNGLHQIEFWNGVFFEFSTLKSLGFRFQLGHKLGHKCPSPKPSPDDDFIVIHINGIHEVSVDYCGCYEREERVTQVLKYGWFPATPRKPRTAATLMVLKHFQIHSFESKTSGFEFYQSILRLGDNTGLQPVRDRLRSFMTMIREYRHIKSLKRAGRGHDERGISGTKPGECAVLCPACPQPGRNLPPDWKTRPEKERWLNRLFLAMDANFRLKRRIKSSEEADPSLNKGWAYFVDQEPYMEHVKTFSDQSQAKSTCSSHSAVNNSRLSEGFSVSGVGSVGCARHDCMRPCAVGDLQKGERYANMDYLFLLSLSQEELQELIDVIVSYDISCQWCINLLARMGNYSPSLKIDEARLKSFIYLVPKFHLPAHISSCQTQFSFNLHKWVGRTDGEAPERGWSHINPIALSTCEMGPGSRRDTIDDHLGDWNWKKSYTMGSSFLRRITAAVQESADQALSFHQFDIGLRTQPELEKKLKKWEMELIAWENDKTQLNPFEERVKRPTQDAVRRALAEEDKKALKEGKAYVLHTLFSASEFIAVGLDLEDHQRHAQIDNKSLGLHATNAQVTKLDYKSNGLHRRMVQWAEAQRDYMPSTKPLFEGEDMDSEPWDLPLSLPSSLPPSQFCDPRLQDLEWRLRSAQAYTALDELRRSLRLRAYLYIDKDKYSRGQAQNTRSNTLIQRASTKVTAAAAKYRAARLAIASLSIHYSESSWETDFPLLEDADVRSLQAEPDSNQEKRRKKTTPSEGRRKVSWIWGVLGDNDTALDSEELQDDLRIEWCKSRARANRWQEEVLLLQEEMERVLRFFESQAQSWKSRAKFQTQKGENDGRSAYAHQQAALQETILPFEFLWMMSLNHIQVCLGDQGEY</sequence>
<gene>
    <name evidence="1" type="ORF">BDN72DRAFT_872901</name>
</gene>
<reference evidence="1 2" key="1">
    <citation type="journal article" date="2019" name="Nat. Ecol. Evol.">
        <title>Megaphylogeny resolves global patterns of mushroom evolution.</title>
        <authorList>
            <person name="Varga T."/>
            <person name="Krizsan K."/>
            <person name="Foldi C."/>
            <person name="Dima B."/>
            <person name="Sanchez-Garcia M."/>
            <person name="Sanchez-Ramirez S."/>
            <person name="Szollosi G.J."/>
            <person name="Szarkandi J.G."/>
            <person name="Papp V."/>
            <person name="Albert L."/>
            <person name="Andreopoulos W."/>
            <person name="Angelini C."/>
            <person name="Antonin V."/>
            <person name="Barry K.W."/>
            <person name="Bougher N.L."/>
            <person name="Buchanan P."/>
            <person name="Buyck B."/>
            <person name="Bense V."/>
            <person name="Catcheside P."/>
            <person name="Chovatia M."/>
            <person name="Cooper J."/>
            <person name="Damon W."/>
            <person name="Desjardin D."/>
            <person name="Finy P."/>
            <person name="Geml J."/>
            <person name="Haridas S."/>
            <person name="Hughes K."/>
            <person name="Justo A."/>
            <person name="Karasinski D."/>
            <person name="Kautmanova I."/>
            <person name="Kiss B."/>
            <person name="Kocsube S."/>
            <person name="Kotiranta H."/>
            <person name="LaButti K.M."/>
            <person name="Lechner B.E."/>
            <person name="Liimatainen K."/>
            <person name="Lipzen A."/>
            <person name="Lukacs Z."/>
            <person name="Mihaltcheva S."/>
            <person name="Morgado L.N."/>
            <person name="Niskanen T."/>
            <person name="Noordeloos M.E."/>
            <person name="Ohm R.A."/>
            <person name="Ortiz-Santana B."/>
            <person name="Ovrebo C."/>
            <person name="Racz N."/>
            <person name="Riley R."/>
            <person name="Savchenko A."/>
            <person name="Shiryaev A."/>
            <person name="Soop K."/>
            <person name="Spirin V."/>
            <person name="Szebenyi C."/>
            <person name="Tomsovsky M."/>
            <person name="Tulloss R.E."/>
            <person name="Uehling J."/>
            <person name="Grigoriev I.V."/>
            <person name="Vagvolgyi C."/>
            <person name="Papp T."/>
            <person name="Martin F.M."/>
            <person name="Miettinen O."/>
            <person name="Hibbett D.S."/>
            <person name="Nagy L.G."/>
        </authorList>
    </citation>
    <scope>NUCLEOTIDE SEQUENCE [LARGE SCALE GENOMIC DNA]</scope>
    <source>
        <strain evidence="1 2">NL-1719</strain>
    </source>
</reference>
<protein>
    <submittedName>
        <fullName evidence="1">Uncharacterized protein</fullName>
    </submittedName>
</protein>
<name>A0ACD3A6N7_9AGAR</name>
<dbReference type="Proteomes" id="UP000308600">
    <property type="component" value="Unassembled WGS sequence"/>
</dbReference>
<organism evidence="1 2">
    <name type="scientific">Pluteus cervinus</name>
    <dbReference type="NCBI Taxonomy" id="181527"/>
    <lineage>
        <taxon>Eukaryota</taxon>
        <taxon>Fungi</taxon>
        <taxon>Dikarya</taxon>
        <taxon>Basidiomycota</taxon>
        <taxon>Agaricomycotina</taxon>
        <taxon>Agaricomycetes</taxon>
        <taxon>Agaricomycetidae</taxon>
        <taxon>Agaricales</taxon>
        <taxon>Pluteineae</taxon>
        <taxon>Pluteaceae</taxon>
        <taxon>Pluteus</taxon>
    </lineage>
</organism>